<dbReference type="InterPro" id="IPR037185">
    <property type="entry name" value="EmrE-like"/>
</dbReference>
<reference evidence="4" key="1">
    <citation type="submission" date="2018-08" db="EMBL/GenBank/DDBJ databases">
        <authorList>
            <person name="Im W.T."/>
        </authorList>
    </citation>
    <scope>NUCLEOTIDE SEQUENCE [LARGE SCALE GENOMIC DNA]</scope>
    <source>
        <strain evidence="4">LA-28</strain>
    </source>
</reference>
<feature type="domain" description="EamA" evidence="2">
    <location>
        <begin position="3"/>
        <end position="136"/>
    </location>
</feature>
<feature type="transmembrane region" description="Helical" evidence="1">
    <location>
        <begin position="70"/>
        <end position="89"/>
    </location>
</feature>
<name>A0A371XEF7_9HYPH</name>
<sequence>MNTGVLLALAAYAVYAWGDGLIKSLGGELTIFQIGFFNILFSGLFLVLVKPAGEDWRNFWQMRRPIRVHARAAIGMAAGILSVYAFTSIPLTEVYALLFLAPLFVTLLSIIFLKERVGIWRWLAVLAGFVGVLMVVKPGLRALELGHLAALGGAFCAALSIILMRTMASERQTAVLGMLVAYGLAFNGAAAAYTGFAVPSWSILVILVLTGACTAAGSRLQFLATRHSPANLIAPTHYSQMIWAVLIGAAFFNEFPDAVSLIGLLIIAAAGLLTLLREQIRLGYVRFNRATRGRL</sequence>
<keyword evidence="1" id="KW-0812">Transmembrane</keyword>
<feature type="transmembrane region" description="Helical" evidence="1">
    <location>
        <begin position="258"/>
        <end position="276"/>
    </location>
</feature>
<organism evidence="3 4">
    <name type="scientific">Mesorhizobium denitrificans</name>
    <dbReference type="NCBI Taxonomy" id="2294114"/>
    <lineage>
        <taxon>Bacteria</taxon>
        <taxon>Pseudomonadati</taxon>
        <taxon>Pseudomonadota</taxon>
        <taxon>Alphaproteobacteria</taxon>
        <taxon>Hyphomicrobiales</taxon>
        <taxon>Phyllobacteriaceae</taxon>
        <taxon>Mesorhizobium</taxon>
    </lineage>
</organism>
<gene>
    <name evidence="3" type="ORF">DY251_11585</name>
</gene>
<dbReference type="GO" id="GO:0016020">
    <property type="term" value="C:membrane"/>
    <property type="evidence" value="ECO:0007669"/>
    <property type="project" value="InterPro"/>
</dbReference>
<feature type="transmembrane region" description="Helical" evidence="1">
    <location>
        <begin position="95"/>
        <end position="113"/>
    </location>
</feature>
<feature type="transmembrane region" description="Helical" evidence="1">
    <location>
        <begin position="145"/>
        <end position="163"/>
    </location>
</feature>
<dbReference type="Pfam" id="PF00892">
    <property type="entry name" value="EamA"/>
    <property type="match status" value="2"/>
</dbReference>
<dbReference type="Gene3D" id="1.10.3730.20">
    <property type="match status" value="1"/>
</dbReference>
<keyword evidence="1" id="KW-1133">Transmembrane helix</keyword>
<proteinExistence type="predicted"/>
<evidence type="ECO:0000313" key="3">
    <source>
        <dbReference type="EMBL" id="RFC67607.1"/>
    </source>
</evidence>
<evidence type="ECO:0000256" key="1">
    <source>
        <dbReference type="SAM" id="Phobius"/>
    </source>
</evidence>
<feature type="transmembrane region" description="Helical" evidence="1">
    <location>
        <begin position="32"/>
        <end position="49"/>
    </location>
</feature>
<dbReference type="EMBL" id="QURN01000007">
    <property type="protein sequence ID" value="RFC67607.1"/>
    <property type="molecule type" value="Genomic_DNA"/>
</dbReference>
<dbReference type="InterPro" id="IPR000620">
    <property type="entry name" value="EamA_dom"/>
</dbReference>
<dbReference type="RefSeq" id="WP_116624041.1">
    <property type="nucleotide sequence ID" value="NZ_QURN01000007.1"/>
</dbReference>
<dbReference type="PANTHER" id="PTHR22911:SF135">
    <property type="entry name" value="BLR4310 PROTEIN"/>
    <property type="match status" value="1"/>
</dbReference>
<feature type="transmembrane region" description="Helical" evidence="1">
    <location>
        <begin position="120"/>
        <end position="139"/>
    </location>
</feature>
<dbReference type="PANTHER" id="PTHR22911">
    <property type="entry name" value="ACYL-MALONYL CONDENSING ENZYME-RELATED"/>
    <property type="match status" value="1"/>
</dbReference>
<evidence type="ECO:0000259" key="2">
    <source>
        <dbReference type="Pfam" id="PF00892"/>
    </source>
</evidence>
<keyword evidence="1" id="KW-0472">Membrane</keyword>
<feature type="domain" description="EamA" evidence="2">
    <location>
        <begin position="145"/>
        <end position="275"/>
    </location>
</feature>
<comment type="caution">
    <text evidence="3">The sequence shown here is derived from an EMBL/GenBank/DDBJ whole genome shotgun (WGS) entry which is preliminary data.</text>
</comment>
<feature type="transmembrane region" description="Helical" evidence="1">
    <location>
        <begin position="232"/>
        <end position="252"/>
    </location>
</feature>
<feature type="transmembrane region" description="Helical" evidence="1">
    <location>
        <begin position="201"/>
        <end position="220"/>
    </location>
</feature>
<dbReference type="AlphaFoldDB" id="A0A371XEF7"/>
<accession>A0A371XEF7</accession>
<dbReference type="Proteomes" id="UP000262379">
    <property type="component" value="Unassembled WGS sequence"/>
</dbReference>
<feature type="transmembrane region" description="Helical" evidence="1">
    <location>
        <begin position="175"/>
        <end position="195"/>
    </location>
</feature>
<evidence type="ECO:0000313" key="4">
    <source>
        <dbReference type="Proteomes" id="UP000262379"/>
    </source>
</evidence>
<dbReference type="SUPFAM" id="SSF103481">
    <property type="entry name" value="Multidrug resistance efflux transporter EmrE"/>
    <property type="match status" value="2"/>
</dbReference>
<keyword evidence="4" id="KW-1185">Reference proteome</keyword>
<protein>
    <submittedName>
        <fullName evidence="3">DMT family transporter</fullName>
    </submittedName>
</protein>